<proteinExistence type="predicted"/>
<dbReference type="Proteomes" id="UP000807306">
    <property type="component" value="Unassembled WGS sequence"/>
</dbReference>
<dbReference type="GO" id="GO:0000062">
    <property type="term" value="F:fatty-acyl-CoA binding"/>
    <property type="evidence" value="ECO:0007669"/>
    <property type="project" value="InterPro"/>
</dbReference>
<feature type="region of interest" description="Disordered" evidence="5">
    <location>
        <begin position="95"/>
        <end position="118"/>
    </location>
</feature>
<evidence type="ECO:0000256" key="4">
    <source>
        <dbReference type="PROSITE-ProRule" id="PRU00023"/>
    </source>
</evidence>
<reference evidence="7" key="1">
    <citation type="submission" date="2020-11" db="EMBL/GenBank/DDBJ databases">
        <authorList>
            <consortium name="DOE Joint Genome Institute"/>
            <person name="Ahrendt S."/>
            <person name="Riley R."/>
            <person name="Andreopoulos W."/>
            <person name="Labutti K."/>
            <person name="Pangilinan J."/>
            <person name="Ruiz-Duenas F.J."/>
            <person name="Barrasa J.M."/>
            <person name="Sanchez-Garcia M."/>
            <person name="Camarero S."/>
            <person name="Miyauchi S."/>
            <person name="Serrano A."/>
            <person name="Linde D."/>
            <person name="Babiker R."/>
            <person name="Drula E."/>
            <person name="Ayuso-Fernandez I."/>
            <person name="Pacheco R."/>
            <person name="Padilla G."/>
            <person name="Ferreira P."/>
            <person name="Barriuso J."/>
            <person name="Kellner H."/>
            <person name="Castanera R."/>
            <person name="Alfaro M."/>
            <person name="Ramirez L."/>
            <person name="Pisabarro A.G."/>
            <person name="Kuo A."/>
            <person name="Tritt A."/>
            <person name="Lipzen A."/>
            <person name="He G."/>
            <person name="Yan M."/>
            <person name="Ng V."/>
            <person name="Cullen D."/>
            <person name="Martin F."/>
            <person name="Rosso M.-N."/>
            <person name="Henrissat B."/>
            <person name="Hibbett D."/>
            <person name="Martinez A.T."/>
            <person name="Grigoriev I.V."/>
        </authorList>
    </citation>
    <scope>NUCLEOTIDE SEQUENCE</scope>
    <source>
        <strain evidence="7">CBS 506.95</strain>
    </source>
</reference>
<feature type="repeat" description="ANK" evidence="4">
    <location>
        <begin position="192"/>
        <end position="224"/>
    </location>
</feature>
<evidence type="ECO:0000256" key="5">
    <source>
        <dbReference type="SAM" id="MobiDB-lite"/>
    </source>
</evidence>
<accession>A0A9P6ESK2</accession>
<dbReference type="PROSITE" id="PS50297">
    <property type="entry name" value="ANK_REP_REGION"/>
    <property type="match status" value="1"/>
</dbReference>
<dbReference type="PANTHER" id="PTHR24119:SF0">
    <property type="entry name" value="ACYL-COA-BINDING DOMAIN-CONTAINING PROTEIN 6"/>
    <property type="match status" value="1"/>
</dbReference>
<dbReference type="InterPro" id="IPR014352">
    <property type="entry name" value="FERM/acyl-CoA-bd_prot_sf"/>
</dbReference>
<evidence type="ECO:0000313" key="7">
    <source>
        <dbReference type="EMBL" id="KAF9535358.1"/>
    </source>
</evidence>
<keyword evidence="8" id="KW-1185">Reference proteome</keyword>
<dbReference type="InterPro" id="IPR002110">
    <property type="entry name" value="Ankyrin_rpt"/>
</dbReference>
<dbReference type="PRINTS" id="PR00689">
    <property type="entry name" value="ACOABINDINGP"/>
</dbReference>
<dbReference type="SMART" id="SM00248">
    <property type="entry name" value="ANK"/>
    <property type="match status" value="2"/>
</dbReference>
<feature type="domain" description="ACB" evidence="6">
    <location>
        <begin position="7"/>
        <end position="97"/>
    </location>
</feature>
<dbReference type="InterPro" id="IPR036770">
    <property type="entry name" value="Ankyrin_rpt-contain_sf"/>
</dbReference>
<keyword evidence="3" id="KW-0446">Lipid-binding</keyword>
<dbReference type="Pfam" id="PF00887">
    <property type="entry name" value="ACBP"/>
    <property type="match status" value="1"/>
</dbReference>
<dbReference type="OrthoDB" id="341259at2759"/>
<protein>
    <submittedName>
        <fullName evidence="7">Ankyrin repeat-containing domain protein</fullName>
    </submittedName>
</protein>
<evidence type="ECO:0000256" key="2">
    <source>
        <dbReference type="ARBA" id="ARBA00023043"/>
    </source>
</evidence>
<dbReference type="EMBL" id="MU157824">
    <property type="protein sequence ID" value="KAF9535358.1"/>
    <property type="molecule type" value="Genomic_DNA"/>
</dbReference>
<dbReference type="InterPro" id="IPR035984">
    <property type="entry name" value="Acyl-CoA-binding_sf"/>
</dbReference>
<dbReference type="Gene3D" id="1.20.80.10">
    <property type="match status" value="1"/>
</dbReference>
<organism evidence="7 8">
    <name type="scientific">Crepidotus variabilis</name>
    <dbReference type="NCBI Taxonomy" id="179855"/>
    <lineage>
        <taxon>Eukaryota</taxon>
        <taxon>Fungi</taxon>
        <taxon>Dikarya</taxon>
        <taxon>Basidiomycota</taxon>
        <taxon>Agaricomycotina</taxon>
        <taxon>Agaricomycetes</taxon>
        <taxon>Agaricomycetidae</taxon>
        <taxon>Agaricales</taxon>
        <taxon>Agaricineae</taxon>
        <taxon>Crepidotaceae</taxon>
        <taxon>Crepidotus</taxon>
    </lineage>
</organism>
<gene>
    <name evidence="7" type="ORF">CPB83DRAFT_841623</name>
</gene>
<keyword evidence="2 4" id="KW-0040">ANK repeat</keyword>
<keyword evidence="1" id="KW-0677">Repeat</keyword>
<dbReference type="InterPro" id="IPR000582">
    <property type="entry name" value="Acyl-CoA-binding_protein"/>
</dbReference>
<dbReference type="SUPFAM" id="SSF47027">
    <property type="entry name" value="Acyl-CoA binding protein"/>
    <property type="match status" value="1"/>
</dbReference>
<comment type="caution">
    <text evidence="7">The sequence shown here is derived from an EMBL/GenBank/DDBJ whole genome shotgun (WGS) entry which is preliminary data.</text>
</comment>
<evidence type="ECO:0000313" key="8">
    <source>
        <dbReference type="Proteomes" id="UP000807306"/>
    </source>
</evidence>
<dbReference type="PROSITE" id="PS51228">
    <property type="entry name" value="ACB_2"/>
    <property type="match status" value="1"/>
</dbReference>
<dbReference type="Pfam" id="PF12796">
    <property type="entry name" value="Ank_2"/>
    <property type="match status" value="1"/>
</dbReference>
<dbReference type="PANTHER" id="PTHR24119">
    <property type="entry name" value="ACYL-COA-BINDING DOMAIN-CONTAINING PROTEIN 6"/>
    <property type="match status" value="1"/>
</dbReference>
<dbReference type="PROSITE" id="PS50088">
    <property type="entry name" value="ANK_REPEAT"/>
    <property type="match status" value="1"/>
</dbReference>
<evidence type="ECO:0000256" key="3">
    <source>
        <dbReference type="ARBA" id="ARBA00023121"/>
    </source>
</evidence>
<name>A0A9P6ESK2_9AGAR</name>
<sequence>MLTEYQPSSAFHNAASHLSSASSLNKVSTSVKLELYGLFKYLTVAKSPNTSRPSLFDMTGRAKWDAWAAASKKHENPANAELRYLEIATNLGWNESESSKDEEAPQQAIKAGKKDVDEIDLDNLSDDEDETPGNASASGGLGVVVSTLNQVDGVEQPMDHSLHGLAVSGELTGLKLLLDSSKNLDLNAPDEYGYAPLHLACDRGHVEVVKLLLAQGANKEVKDPDGLTPLELSQEAGRMDIAEILAI</sequence>
<dbReference type="SUPFAM" id="SSF48403">
    <property type="entry name" value="Ankyrin repeat"/>
    <property type="match status" value="1"/>
</dbReference>
<dbReference type="AlphaFoldDB" id="A0A9P6ESK2"/>
<dbReference type="Gene3D" id="1.25.40.20">
    <property type="entry name" value="Ankyrin repeat-containing domain"/>
    <property type="match status" value="1"/>
</dbReference>
<evidence type="ECO:0000256" key="1">
    <source>
        <dbReference type="ARBA" id="ARBA00022737"/>
    </source>
</evidence>
<evidence type="ECO:0000259" key="6">
    <source>
        <dbReference type="PROSITE" id="PS51228"/>
    </source>
</evidence>